<protein>
    <recommendedName>
        <fullName evidence="1">Hemerythrin-like domain-containing protein</fullName>
    </recommendedName>
</protein>
<dbReference type="InterPro" id="IPR012312">
    <property type="entry name" value="Hemerythrin-like"/>
</dbReference>
<dbReference type="Proteomes" id="UP000220353">
    <property type="component" value="Unassembled WGS sequence"/>
</dbReference>
<comment type="caution">
    <text evidence="2">The sequence shown here is derived from an EMBL/GenBank/DDBJ whole genome shotgun (WGS) entry which is preliminary data.</text>
</comment>
<organism evidence="2 3">
    <name type="scientific">Rhizobium fredii</name>
    <name type="common">Sinorhizobium fredii</name>
    <dbReference type="NCBI Taxonomy" id="380"/>
    <lineage>
        <taxon>Bacteria</taxon>
        <taxon>Pseudomonadati</taxon>
        <taxon>Pseudomonadota</taxon>
        <taxon>Alphaproteobacteria</taxon>
        <taxon>Hyphomicrobiales</taxon>
        <taxon>Rhizobiaceae</taxon>
        <taxon>Sinorhizobium/Ensifer group</taxon>
        <taxon>Sinorhizobium</taxon>
    </lineage>
</organism>
<proteinExistence type="predicted"/>
<accession>A0A2A6M472</accession>
<dbReference type="Gene3D" id="1.20.120.520">
    <property type="entry name" value="nmb1532 protein domain like"/>
    <property type="match status" value="1"/>
</dbReference>
<evidence type="ECO:0000313" key="2">
    <source>
        <dbReference type="EMBL" id="PDT49367.1"/>
    </source>
</evidence>
<dbReference type="EMBL" id="NWTC01000003">
    <property type="protein sequence ID" value="PDT49367.1"/>
    <property type="molecule type" value="Genomic_DNA"/>
</dbReference>
<gene>
    <name evidence="2" type="ORF">CO661_05770</name>
</gene>
<dbReference type="Pfam" id="PF01814">
    <property type="entry name" value="Hemerythrin"/>
    <property type="match status" value="1"/>
</dbReference>
<dbReference type="RefSeq" id="WP_037432561.1">
    <property type="nucleotide sequence ID" value="NZ_NWTC01000003.1"/>
</dbReference>
<feature type="domain" description="Hemerythrin-like" evidence="1">
    <location>
        <begin position="27"/>
        <end position="154"/>
    </location>
</feature>
<dbReference type="AlphaFoldDB" id="A0A2A6M472"/>
<evidence type="ECO:0000259" key="1">
    <source>
        <dbReference type="Pfam" id="PF01814"/>
    </source>
</evidence>
<reference evidence="2 3" key="1">
    <citation type="submission" date="2017-09" db="EMBL/GenBank/DDBJ databases">
        <title>Comparative genomics of rhizobia isolated from Phaseolus vulgaris in China.</title>
        <authorList>
            <person name="Tong W."/>
        </authorList>
    </citation>
    <scope>NUCLEOTIDE SEQUENCE [LARGE SCALE GENOMIC DNA]</scope>
    <source>
        <strain evidence="2 3">PCH1</strain>
    </source>
</reference>
<name>A0A2A6M472_RHIFR</name>
<evidence type="ECO:0000313" key="3">
    <source>
        <dbReference type="Proteomes" id="UP000220353"/>
    </source>
</evidence>
<sequence length="174" mass="19141">MITRIKGLAPSHGAQSRPPTMAAAEPLAWLAEAHKDQLAICDSLEAIADNLPEIDREICAYAARMLGPLLRELHAGEERLVFACIERRNGDDPALAAMLEELKYEHCEDECYAEELAEMLARLGAADASANAETAGYMLRGFFTNVRRHIAFEQECLRGILARHRGEQPGSLPA</sequence>